<dbReference type="RefSeq" id="WP_116824199.1">
    <property type="nucleotide sequence ID" value="NZ_JAEMEF010000003.1"/>
</dbReference>
<keyword evidence="2" id="KW-1185">Reference proteome</keyword>
<dbReference type="EMBL" id="JAEMEF010000003">
    <property type="protein sequence ID" value="MBL7559298.1"/>
    <property type="molecule type" value="Genomic_DNA"/>
</dbReference>
<name>A0ABS1WJP7_9FLAO</name>
<sequence length="192" mass="21919">MKNKVYFISITLLTLALFNCSKTEISEDKKNFQETKIINNSDTETSARYVCIGGFGIFSNLDYDCGYKKGIEKYIEDYNKVIEDYEYPECQTLSLTFKHNAHPSDEDMNDPTFTIIDHLSIESQTFNNSGIILQTMATVYNDFRQWCNPSSSDNDNTKGYKAGYLAFWGQQPLSDNPTDDCNDGEISPLSFM</sequence>
<protein>
    <submittedName>
        <fullName evidence="1">Uncharacterized protein</fullName>
    </submittedName>
</protein>
<organism evidence="1 2">
    <name type="scientific">Olleya sediminilitoris</name>
    <dbReference type="NCBI Taxonomy" id="2795739"/>
    <lineage>
        <taxon>Bacteria</taxon>
        <taxon>Pseudomonadati</taxon>
        <taxon>Bacteroidota</taxon>
        <taxon>Flavobacteriia</taxon>
        <taxon>Flavobacteriales</taxon>
        <taxon>Flavobacteriaceae</taxon>
    </lineage>
</organism>
<accession>A0ABS1WJP7</accession>
<dbReference type="Proteomes" id="UP000605013">
    <property type="component" value="Unassembled WGS sequence"/>
</dbReference>
<evidence type="ECO:0000313" key="2">
    <source>
        <dbReference type="Proteomes" id="UP000605013"/>
    </source>
</evidence>
<proteinExistence type="predicted"/>
<comment type="caution">
    <text evidence="1">The sequence shown here is derived from an EMBL/GenBank/DDBJ whole genome shotgun (WGS) entry which is preliminary data.</text>
</comment>
<gene>
    <name evidence="1" type="ORF">JAO71_05715</name>
</gene>
<evidence type="ECO:0000313" key="1">
    <source>
        <dbReference type="EMBL" id="MBL7559298.1"/>
    </source>
</evidence>
<reference evidence="1 2" key="1">
    <citation type="submission" date="2020-12" db="EMBL/GenBank/DDBJ databases">
        <title>Olleya sediminilitoris sp. nov., isolated from a tidal flat.</title>
        <authorList>
            <person name="Park S."/>
            <person name="Yoon J.-H."/>
        </authorList>
    </citation>
    <scope>NUCLEOTIDE SEQUENCE [LARGE SCALE GENOMIC DNA]</scope>
    <source>
        <strain evidence="1 2">YSTF-M6</strain>
    </source>
</reference>